<organism evidence="1 2">
    <name type="scientific">Paenibacillus aurantiacus</name>
    <dbReference type="NCBI Taxonomy" id="1936118"/>
    <lineage>
        <taxon>Bacteria</taxon>
        <taxon>Bacillati</taxon>
        <taxon>Bacillota</taxon>
        <taxon>Bacilli</taxon>
        <taxon>Bacillales</taxon>
        <taxon>Paenibacillaceae</taxon>
        <taxon>Paenibacillus</taxon>
    </lineage>
</organism>
<accession>A0ABV5KZP9</accession>
<dbReference type="Proteomes" id="UP001589747">
    <property type="component" value="Unassembled WGS sequence"/>
</dbReference>
<evidence type="ECO:0008006" key="3">
    <source>
        <dbReference type="Google" id="ProtNLM"/>
    </source>
</evidence>
<gene>
    <name evidence="1" type="ORF">ACFFSY_32565</name>
</gene>
<dbReference type="EMBL" id="JBHMDO010000053">
    <property type="protein sequence ID" value="MFB9330699.1"/>
    <property type="molecule type" value="Genomic_DNA"/>
</dbReference>
<sequence length="230" mass="26532">MHHSLVIAQCLSDEEITVPLTEDLLLDLHRELKHTAAEETVWRKLVLLYRKPLPPSIAFDLIDRNLAVVELGHTRQEVHVMWKLAGIVDEALLTLAIEVYVNPAFGLKETELLFDSYDQRTWMLETLIRQEPSAPEKRALLEAAIQRNTHADSLRRLLVSADRERLARRSDLPAETYDALFETNDPRVWLSLSQNPSTPVELLRRFLQAKDIPNARRIRESARLHLGRQS</sequence>
<protein>
    <recommendedName>
        <fullName evidence="3">HEAT repeat domain-containing protein</fullName>
    </recommendedName>
</protein>
<comment type="caution">
    <text evidence="1">The sequence shown here is derived from an EMBL/GenBank/DDBJ whole genome shotgun (WGS) entry which is preliminary data.</text>
</comment>
<name>A0ABV5KZP9_9BACL</name>
<dbReference type="RefSeq" id="WP_377502307.1">
    <property type="nucleotide sequence ID" value="NZ_JBHMDO010000053.1"/>
</dbReference>
<proteinExistence type="predicted"/>
<keyword evidence="2" id="KW-1185">Reference proteome</keyword>
<reference evidence="1 2" key="1">
    <citation type="submission" date="2024-09" db="EMBL/GenBank/DDBJ databases">
        <authorList>
            <person name="Sun Q."/>
            <person name="Mori K."/>
        </authorList>
    </citation>
    <scope>NUCLEOTIDE SEQUENCE [LARGE SCALE GENOMIC DNA]</scope>
    <source>
        <strain evidence="1 2">TISTR 2452</strain>
    </source>
</reference>
<evidence type="ECO:0000313" key="1">
    <source>
        <dbReference type="EMBL" id="MFB9330699.1"/>
    </source>
</evidence>
<evidence type="ECO:0000313" key="2">
    <source>
        <dbReference type="Proteomes" id="UP001589747"/>
    </source>
</evidence>